<dbReference type="PANTHER" id="PTHR48041">
    <property type="entry name" value="ABC TRANSPORTER G FAMILY MEMBER 28"/>
    <property type="match status" value="1"/>
</dbReference>
<evidence type="ECO:0000256" key="4">
    <source>
        <dbReference type="ARBA" id="ARBA00022989"/>
    </source>
</evidence>
<evidence type="ECO:0000256" key="2">
    <source>
        <dbReference type="ARBA" id="ARBA00022448"/>
    </source>
</evidence>
<dbReference type="Proteomes" id="UP000631114">
    <property type="component" value="Unassembled WGS sequence"/>
</dbReference>
<keyword evidence="9" id="KW-1185">Reference proteome</keyword>
<proteinExistence type="predicted"/>
<evidence type="ECO:0000256" key="3">
    <source>
        <dbReference type="ARBA" id="ARBA00022692"/>
    </source>
</evidence>
<keyword evidence="5 6" id="KW-0472">Membrane</keyword>
<comment type="subcellular location">
    <subcellularLocation>
        <location evidence="1">Membrane</location>
        <topology evidence="1">Multi-pass membrane protein</topology>
    </subcellularLocation>
</comment>
<feature type="transmembrane region" description="Helical" evidence="6">
    <location>
        <begin position="174"/>
        <end position="191"/>
    </location>
</feature>
<feature type="transmembrane region" description="Helical" evidence="6">
    <location>
        <begin position="62"/>
        <end position="85"/>
    </location>
</feature>
<evidence type="ECO:0000256" key="6">
    <source>
        <dbReference type="SAM" id="Phobius"/>
    </source>
</evidence>
<evidence type="ECO:0000256" key="1">
    <source>
        <dbReference type="ARBA" id="ARBA00004141"/>
    </source>
</evidence>
<organism evidence="8 9">
    <name type="scientific">Coptis chinensis</name>
    <dbReference type="NCBI Taxonomy" id="261450"/>
    <lineage>
        <taxon>Eukaryota</taxon>
        <taxon>Viridiplantae</taxon>
        <taxon>Streptophyta</taxon>
        <taxon>Embryophyta</taxon>
        <taxon>Tracheophyta</taxon>
        <taxon>Spermatophyta</taxon>
        <taxon>Magnoliopsida</taxon>
        <taxon>Ranunculales</taxon>
        <taxon>Ranunculaceae</taxon>
        <taxon>Coptidoideae</taxon>
        <taxon>Coptis</taxon>
    </lineage>
</organism>
<dbReference type="PANTHER" id="PTHR48041:SF22">
    <property type="entry name" value="ABC TRANSPORTER G FAMILY MEMBER 9"/>
    <property type="match status" value="1"/>
</dbReference>
<dbReference type="Pfam" id="PF01061">
    <property type="entry name" value="ABC2_membrane"/>
    <property type="match status" value="1"/>
</dbReference>
<keyword evidence="3 6" id="KW-0812">Transmembrane</keyword>
<gene>
    <name evidence="8" type="ORF">IFM89_035890</name>
</gene>
<keyword evidence="4 6" id="KW-1133">Transmembrane helix</keyword>
<comment type="caution">
    <text evidence="8">The sequence shown here is derived from an EMBL/GenBank/DDBJ whole genome shotgun (WGS) entry which is preliminary data.</text>
</comment>
<dbReference type="AlphaFoldDB" id="A0A835LFH9"/>
<sequence>MVCCEGFGLEAPEIFSKQETSFSRDGIATTKEELVETTRDELVVEVGWSGDWTVGGRGEGGIGLFFFYTSFWCFFPLFQAIFTFPQERMMLTNERSSGMYRLSFYFMPRIVGDLPMELVLPTIFLLITYLMAGLKLTVAHFFGTWFALLNIVLVAQGLGLALGSLVMDLKCATTLGSVIILAFLLAGGYYVQHVPAFIGWIKYISLSQYTYKLFLTKLAHVAQTSVAQWGAFQQYKWLVLTIKALLLWL</sequence>
<dbReference type="InterPro" id="IPR050352">
    <property type="entry name" value="ABCG_transporters"/>
</dbReference>
<protein>
    <recommendedName>
        <fullName evidence="7">ABC-2 type transporter transmembrane domain-containing protein</fullName>
    </recommendedName>
</protein>
<dbReference type="InterPro" id="IPR013525">
    <property type="entry name" value="ABC2_TM"/>
</dbReference>
<name>A0A835LFH9_9MAGN</name>
<dbReference type="GO" id="GO:0140359">
    <property type="term" value="F:ABC-type transporter activity"/>
    <property type="evidence" value="ECO:0007669"/>
    <property type="project" value="InterPro"/>
</dbReference>
<feature type="transmembrane region" description="Helical" evidence="6">
    <location>
        <begin position="138"/>
        <end position="162"/>
    </location>
</feature>
<evidence type="ECO:0000256" key="5">
    <source>
        <dbReference type="ARBA" id="ARBA00023136"/>
    </source>
</evidence>
<feature type="domain" description="ABC-2 type transporter transmembrane" evidence="7">
    <location>
        <begin position="57"/>
        <end position="215"/>
    </location>
</feature>
<dbReference type="GO" id="GO:0005886">
    <property type="term" value="C:plasma membrane"/>
    <property type="evidence" value="ECO:0007669"/>
    <property type="project" value="TreeGrafter"/>
</dbReference>
<dbReference type="EMBL" id="JADFTS010000009">
    <property type="protein sequence ID" value="KAF9590572.1"/>
    <property type="molecule type" value="Genomic_DNA"/>
</dbReference>
<evidence type="ECO:0000259" key="7">
    <source>
        <dbReference type="Pfam" id="PF01061"/>
    </source>
</evidence>
<keyword evidence="2" id="KW-0813">Transport</keyword>
<accession>A0A835LFH9</accession>
<evidence type="ECO:0000313" key="9">
    <source>
        <dbReference type="Proteomes" id="UP000631114"/>
    </source>
</evidence>
<reference evidence="8 9" key="1">
    <citation type="submission" date="2020-10" db="EMBL/GenBank/DDBJ databases">
        <title>The Coptis chinensis genome and diversification of protoberbering-type alkaloids.</title>
        <authorList>
            <person name="Wang B."/>
            <person name="Shu S."/>
            <person name="Song C."/>
            <person name="Liu Y."/>
        </authorList>
    </citation>
    <scope>NUCLEOTIDE SEQUENCE [LARGE SCALE GENOMIC DNA]</scope>
    <source>
        <strain evidence="8">HL-2020</strain>
        <tissue evidence="8">Leaf</tissue>
    </source>
</reference>
<feature type="transmembrane region" description="Helical" evidence="6">
    <location>
        <begin position="106"/>
        <end position="132"/>
    </location>
</feature>
<evidence type="ECO:0000313" key="8">
    <source>
        <dbReference type="EMBL" id="KAF9590572.1"/>
    </source>
</evidence>
<dbReference type="OrthoDB" id="66620at2759"/>